<protein>
    <submittedName>
        <fullName evidence="1">Uncharacterized protein</fullName>
    </submittedName>
</protein>
<evidence type="ECO:0000313" key="1">
    <source>
        <dbReference type="EMBL" id="KAF3513192.1"/>
    </source>
</evidence>
<organism evidence="1 2">
    <name type="scientific">Brassica cretica</name>
    <name type="common">Mustard</name>
    <dbReference type="NCBI Taxonomy" id="69181"/>
    <lineage>
        <taxon>Eukaryota</taxon>
        <taxon>Viridiplantae</taxon>
        <taxon>Streptophyta</taxon>
        <taxon>Embryophyta</taxon>
        <taxon>Tracheophyta</taxon>
        <taxon>Spermatophyta</taxon>
        <taxon>Magnoliopsida</taxon>
        <taxon>eudicotyledons</taxon>
        <taxon>Gunneridae</taxon>
        <taxon>Pentapetalae</taxon>
        <taxon>rosids</taxon>
        <taxon>malvids</taxon>
        <taxon>Brassicales</taxon>
        <taxon>Brassicaceae</taxon>
        <taxon>Brassiceae</taxon>
        <taxon>Brassica</taxon>
    </lineage>
</organism>
<sequence length="123" mass="13523">MGLERLRQIRRSHAPALSLSLRSPFGRSLGSGSTAEIRCDFRAFNVVRRSLRVELLLFSDSNFHFRTSLKSSSIGVSSFSSSDDRFCWESMTSMRLRLAGCSSSAEESASPLLFGASSSSSRC</sequence>
<dbReference type="EMBL" id="QGKX02001521">
    <property type="protein sequence ID" value="KAF3513192.1"/>
    <property type="molecule type" value="Genomic_DNA"/>
</dbReference>
<gene>
    <name evidence="1" type="ORF">F2Q69_00008579</name>
</gene>
<name>A0A8S9PI90_BRACR</name>
<dbReference type="Proteomes" id="UP000712600">
    <property type="component" value="Unassembled WGS sequence"/>
</dbReference>
<proteinExistence type="predicted"/>
<accession>A0A8S9PI90</accession>
<reference evidence="1" key="1">
    <citation type="submission" date="2019-12" db="EMBL/GenBank/DDBJ databases">
        <title>Genome sequencing and annotation of Brassica cretica.</title>
        <authorList>
            <person name="Studholme D.J."/>
            <person name="Sarris P."/>
        </authorList>
    </citation>
    <scope>NUCLEOTIDE SEQUENCE</scope>
    <source>
        <strain evidence="1">PFS-109/04</strain>
        <tissue evidence="1">Leaf</tissue>
    </source>
</reference>
<dbReference type="AlphaFoldDB" id="A0A8S9PI90"/>
<comment type="caution">
    <text evidence="1">The sequence shown here is derived from an EMBL/GenBank/DDBJ whole genome shotgun (WGS) entry which is preliminary data.</text>
</comment>
<evidence type="ECO:0000313" key="2">
    <source>
        <dbReference type="Proteomes" id="UP000712600"/>
    </source>
</evidence>